<dbReference type="GO" id="GO:0003700">
    <property type="term" value="F:DNA-binding transcription factor activity"/>
    <property type="evidence" value="ECO:0007669"/>
    <property type="project" value="TreeGrafter"/>
</dbReference>
<evidence type="ECO:0000259" key="5">
    <source>
        <dbReference type="PROSITE" id="PS50977"/>
    </source>
</evidence>
<evidence type="ECO:0000256" key="1">
    <source>
        <dbReference type="ARBA" id="ARBA00023015"/>
    </source>
</evidence>
<dbReference type="InterPro" id="IPR036271">
    <property type="entry name" value="Tet_transcr_reg_TetR-rel_C_sf"/>
</dbReference>
<proteinExistence type="predicted"/>
<dbReference type="STRING" id="630515.SAMN04489812_3557"/>
<dbReference type="PROSITE" id="PS50977">
    <property type="entry name" value="HTH_TETR_2"/>
    <property type="match status" value="1"/>
</dbReference>
<dbReference type="InterPro" id="IPR009057">
    <property type="entry name" value="Homeodomain-like_sf"/>
</dbReference>
<evidence type="ECO:0000256" key="4">
    <source>
        <dbReference type="PROSITE-ProRule" id="PRU00335"/>
    </source>
</evidence>
<keyword evidence="2 4" id="KW-0238">DNA-binding</keyword>
<dbReference type="InterPro" id="IPR001647">
    <property type="entry name" value="HTH_TetR"/>
</dbReference>
<keyword evidence="1" id="KW-0805">Transcription regulation</keyword>
<dbReference type="Pfam" id="PF00440">
    <property type="entry name" value="TetR_N"/>
    <property type="match status" value="1"/>
</dbReference>
<dbReference type="InterPro" id="IPR050109">
    <property type="entry name" value="HTH-type_TetR-like_transc_reg"/>
</dbReference>
<sequence length="247" mass="26417">MFVTMVFVNASESSPRSRRDRPAKPPLSRDWIIDSAVEIMRTEGLAKVTMRRVAQELDTGPASLYVYVANTAELHSAMLDRLLGDLRPSGSGPWTEQVEQLLIDYTVLLSGYPGLARAALMIRPSGEHALGLFDRLLGLLLDGDVAPDRAAWGADLLILLGTAEAAEHGARDTADPNPAVDPSHGWAAVEAAVRAADPGRLPHLAAHADVALAGNGPDRLRWAFRAVLSGIAATATITTPPTQEDHR</sequence>
<dbReference type="PANTHER" id="PTHR30055">
    <property type="entry name" value="HTH-TYPE TRANSCRIPTIONAL REGULATOR RUTR"/>
    <property type="match status" value="1"/>
</dbReference>
<dbReference type="Proteomes" id="UP000199103">
    <property type="component" value="Chromosome I"/>
</dbReference>
<accession>A0A1H1W9Y7</accession>
<dbReference type="GO" id="GO:0000976">
    <property type="term" value="F:transcription cis-regulatory region binding"/>
    <property type="evidence" value="ECO:0007669"/>
    <property type="project" value="TreeGrafter"/>
</dbReference>
<reference evidence="6 7" key="1">
    <citation type="submission" date="2016-10" db="EMBL/GenBank/DDBJ databases">
        <authorList>
            <person name="de Groot N.N."/>
        </authorList>
    </citation>
    <scope>NUCLEOTIDE SEQUENCE [LARGE SCALE GENOMIC DNA]</scope>
    <source>
        <strain evidence="6 7">DSM 21800</strain>
    </source>
</reference>
<gene>
    <name evidence="6" type="ORF">SAMN04489812_3557</name>
</gene>
<protein>
    <submittedName>
        <fullName evidence="6">Regulatory protein, tetR family</fullName>
    </submittedName>
</protein>
<feature type="domain" description="HTH tetR-type" evidence="5">
    <location>
        <begin position="26"/>
        <end position="86"/>
    </location>
</feature>
<feature type="DNA-binding region" description="H-T-H motif" evidence="4">
    <location>
        <begin position="49"/>
        <end position="68"/>
    </location>
</feature>
<dbReference type="Gene3D" id="1.10.357.10">
    <property type="entry name" value="Tetracycline Repressor, domain 2"/>
    <property type="match status" value="1"/>
</dbReference>
<evidence type="ECO:0000256" key="2">
    <source>
        <dbReference type="ARBA" id="ARBA00023125"/>
    </source>
</evidence>
<name>A0A1H1W9Y7_9ACTN</name>
<keyword evidence="3" id="KW-0804">Transcription</keyword>
<evidence type="ECO:0000313" key="6">
    <source>
        <dbReference type="EMBL" id="SDS93913.1"/>
    </source>
</evidence>
<evidence type="ECO:0000313" key="7">
    <source>
        <dbReference type="Proteomes" id="UP000199103"/>
    </source>
</evidence>
<dbReference type="PANTHER" id="PTHR30055:SF151">
    <property type="entry name" value="TRANSCRIPTIONAL REGULATORY PROTEIN"/>
    <property type="match status" value="1"/>
</dbReference>
<keyword evidence="7" id="KW-1185">Reference proteome</keyword>
<dbReference type="SUPFAM" id="SSF48498">
    <property type="entry name" value="Tetracyclin repressor-like, C-terminal domain"/>
    <property type="match status" value="1"/>
</dbReference>
<dbReference type="SUPFAM" id="SSF46689">
    <property type="entry name" value="Homeodomain-like"/>
    <property type="match status" value="1"/>
</dbReference>
<organism evidence="6 7">
    <name type="scientific">Microlunatus soli</name>
    <dbReference type="NCBI Taxonomy" id="630515"/>
    <lineage>
        <taxon>Bacteria</taxon>
        <taxon>Bacillati</taxon>
        <taxon>Actinomycetota</taxon>
        <taxon>Actinomycetes</taxon>
        <taxon>Propionibacteriales</taxon>
        <taxon>Propionibacteriaceae</taxon>
        <taxon>Microlunatus</taxon>
    </lineage>
</organism>
<dbReference type="AlphaFoldDB" id="A0A1H1W9Y7"/>
<dbReference type="EMBL" id="LT629772">
    <property type="protein sequence ID" value="SDS93913.1"/>
    <property type="molecule type" value="Genomic_DNA"/>
</dbReference>
<evidence type="ECO:0000256" key="3">
    <source>
        <dbReference type="ARBA" id="ARBA00023163"/>
    </source>
</evidence>